<dbReference type="EMBL" id="SOGJ01000038">
    <property type="protein sequence ID" value="TFC94689.1"/>
    <property type="molecule type" value="Genomic_DNA"/>
</dbReference>
<proteinExistence type="predicted"/>
<dbReference type="Pfam" id="PF12686">
    <property type="entry name" value="DUF3800"/>
    <property type="match status" value="1"/>
</dbReference>
<comment type="caution">
    <text evidence="1">The sequence shown here is derived from an EMBL/GenBank/DDBJ whole genome shotgun (WGS) entry which is preliminary data.</text>
</comment>
<evidence type="ECO:0000313" key="1">
    <source>
        <dbReference type="EMBL" id="TFC94689.1"/>
    </source>
</evidence>
<organism evidence="1 2">
    <name type="scientific">Cryobacterium breve</name>
    <dbReference type="NCBI Taxonomy" id="1259258"/>
    <lineage>
        <taxon>Bacteria</taxon>
        <taxon>Bacillati</taxon>
        <taxon>Actinomycetota</taxon>
        <taxon>Actinomycetes</taxon>
        <taxon>Micrococcales</taxon>
        <taxon>Microbacteriaceae</taxon>
        <taxon>Cryobacterium</taxon>
    </lineage>
</organism>
<accession>A0ABY2IX90</accession>
<evidence type="ECO:0000313" key="2">
    <source>
        <dbReference type="Proteomes" id="UP000298355"/>
    </source>
</evidence>
<gene>
    <name evidence="1" type="ORF">E3O65_16500</name>
</gene>
<protein>
    <submittedName>
        <fullName evidence="1">DUF3800 domain-containing protein</fullName>
    </submittedName>
</protein>
<reference evidence="1 2" key="1">
    <citation type="submission" date="2019-03" db="EMBL/GenBank/DDBJ databases">
        <title>Genomics of glacier-inhabiting Cryobacterium strains.</title>
        <authorList>
            <person name="Liu Q."/>
            <person name="Xin Y.-H."/>
        </authorList>
    </citation>
    <scope>NUCLEOTIDE SEQUENCE [LARGE SCALE GENOMIC DNA]</scope>
    <source>
        <strain evidence="1 2">TMT4-23</strain>
    </source>
</reference>
<sequence length="281" mass="31687">MKIREILCGHALGTEGGAHHLRVTRKRAPGSTSVYLAHFRTLRSWNVLIAYLDESYNKDFYYIAAAVGSTEAWERLEASFAEIKQKTANAHGTPLDAELHGHEIMGGEGEWAPLRGKHREAAGVYLAALRQARAAGITYLFRGVDINRLNARYRYPEQPHSIVLGHLLERIDDHARKSRELEQVIVVADEIATQEVHKKQFEAYQLTGTPGYRSNRLARISTPINFASSRNSVGLQSADLAAYLHHRRNTVVEKHPAAQASMRRLLKEIDPSTVHEWTWVP</sequence>
<dbReference type="InterPro" id="IPR024524">
    <property type="entry name" value="DUF3800"/>
</dbReference>
<keyword evidence="2" id="KW-1185">Reference proteome</keyword>
<name>A0ABY2IX90_9MICO</name>
<dbReference type="Proteomes" id="UP000298355">
    <property type="component" value="Unassembled WGS sequence"/>
</dbReference>